<feature type="compositionally biased region" description="Acidic residues" evidence="6">
    <location>
        <begin position="316"/>
        <end position="334"/>
    </location>
</feature>
<evidence type="ECO:0000313" key="7">
    <source>
        <dbReference type="EMBL" id="WOO77455.1"/>
    </source>
</evidence>
<keyword evidence="5" id="KW-0539">Nucleus</keyword>
<feature type="region of interest" description="Disordered" evidence="6">
    <location>
        <begin position="1"/>
        <end position="132"/>
    </location>
</feature>
<evidence type="ECO:0000256" key="1">
    <source>
        <dbReference type="ARBA" id="ARBA00004604"/>
    </source>
</evidence>
<accession>A0AAF0Y0D1</accession>
<dbReference type="GO" id="GO:0005730">
    <property type="term" value="C:nucleolus"/>
    <property type="evidence" value="ECO:0007669"/>
    <property type="project" value="UniProtKB-SubCell"/>
</dbReference>
<dbReference type="PANTHER" id="PTHR13028:SF0">
    <property type="entry name" value="RRNA-PROCESSING PROTEIN EBP2-RELATED"/>
    <property type="match status" value="1"/>
</dbReference>
<feature type="compositionally biased region" description="Acidic residues" evidence="6">
    <location>
        <begin position="98"/>
        <end position="132"/>
    </location>
</feature>
<feature type="compositionally biased region" description="Acidic residues" evidence="6">
    <location>
        <begin position="43"/>
        <end position="67"/>
    </location>
</feature>
<evidence type="ECO:0000256" key="2">
    <source>
        <dbReference type="ARBA" id="ARBA00007336"/>
    </source>
</evidence>
<comment type="similarity">
    <text evidence="2">Belongs to the EBP2 family.</text>
</comment>
<proteinExistence type="inferred from homology"/>
<dbReference type="Proteomes" id="UP000827549">
    <property type="component" value="Chromosome 1"/>
</dbReference>
<dbReference type="GO" id="GO:0034399">
    <property type="term" value="C:nuclear periphery"/>
    <property type="evidence" value="ECO:0007669"/>
    <property type="project" value="TreeGrafter"/>
</dbReference>
<feature type="compositionally biased region" description="Low complexity" evidence="6">
    <location>
        <begin position="11"/>
        <end position="24"/>
    </location>
</feature>
<evidence type="ECO:0000256" key="4">
    <source>
        <dbReference type="ARBA" id="ARBA00023054"/>
    </source>
</evidence>
<dbReference type="AlphaFoldDB" id="A0AAF0Y0D1"/>
<feature type="compositionally biased region" description="Gly residues" evidence="6">
    <location>
        <begin position="396"/>
        <end position="418"/>
    </location>
</feature>
<dbReference type="InterPro" id="IPR008610">
    <property type="entry name" value="Ebp2"/>
</dbReference>
<dbReference type="GeneID" id="87804292"/>
<dbReference type="Pfam" id="PF05890">
    <property type="entry name" value="Ebp2"/>
    <property type="match status" value="1"/>
</dbReference>
<keyword evidence="4" id="KW-0175">Coiled coil</keyword>
<feature type="compositionally biased region" description="Gly residues" evidence="6">
    <location>
        <begin position="337"/>
        <end position="352"/>
    </location>
</feature>
<feature type="compositionally biased region" description="Basic and acidic residues" evidence="6">
    <location>
        <begin position="291"/>
        <end position="301"/>
    </location>
</feature>
<dbReference type="GO" id="GO:0042273">
    <property type="term" value="P:ribosomal large subunit biogenesis"/>
    <property type="evidence" value="ECO:0007669"/>
    <property type="project" value="TreeGrafter"/>
</dbReference>
<feature type="compositionally biased region" description="Basic residues" evidence="6">
    <location>
        <begin position="425"/>
        <end position="434"/>
    </location>
</feature>
<evidence type="ECO:0000256" key="6">
    <source>
        <dbReference type="SAM" id="MobiDB-lite"/>
    </source>
</evidence>
<reference evidence="7" key="1">
    <citation type="submission" date="2023-10" db="EMBL/GenBank/DDBJ databases">
        <authorList>
            <person name="Noh H."/>
        </authorList>
    </citation>
    <scope>NUCLEOTIDE SEQUENCE</scope>
    <source>
        <strain evidence="7">DUCC4014</strain>
    </source>
</reference>
<sequence length="434" mass="46851">MAPTNKKVGKKGAAAPAKPAAAAAGKKKAPAAKPAPVPAPTADEVEEDEDEDDEEESEDDEDEDEENGGVSEKGMKRLLELVGPEDLDEFEIARLGSDEDEEDDDEEDDDEEGEEDDEEIEEDDEEEEEEDNTIVIAEADADAVAVDELGSDVSVDEDAVPMRKLTTSNKPAMRVLTEGIKITNTPWPEHLISQSSTILDVDPSDDLQREMAFYKLALEAVPAARKLANKFGIPFSRPNDYYAEMVKSDEHMERVRTKLVEEAQGIKKSEEAKKQRELKKYGKQIQVENLKAREQDKKSFADRVAGIKRKRKDGAEIGDEGDDDEFGVGLEDDDAPRGGGRGSAGRGRGAGGKPKMPRSARDAKYSLGGSSRRAKQNDRESANDFASFGSEHKRGGGGGRGGRGGKAGGAGGRGGKAGGATPRPGKSKRHSRRK</sequence>
<dbReference type="PANTHER" id="PTHR13028">
    <property type="entry name" value="RRNA PROCESSING PROTEIN EBNA1-BINDING PROTEIN-RELATED"/>
    <property type="match status" value="1"/>
</dbReference>
<organism evidence="7 8">
    <name type="scientific">Vanrija pseudolonga</name>
    <dbReference type="NCBI Taxonomy" id="143232"/>
    <lineage>
        <taxon>Eukaryota</taxon>
        <taxon>Fungi</taxon>
        <taxon>Dikarya</taxon>
        <taxon>Basidiomycota</taxon>
        <taxon>Agaricomycotina</taxon>
        <taxon>Tremellomycetes</taxon>
        <taxon>Trichosporonales</taxon>
        <taxon>Trichosporonaceae</taxon>
        <taxon>Vanrija</taxon>
    </lineage>
</organism>
<protein>
    <submittedName>
        <fullName evidence="7">rRNA-processing protein EBP2</fullName>
    </submittedName>
</protein>
<evidence type="ECO:0000256" key="5">
    <source>
        <dbReference type="ARBA" id="ARBA00023242"/>
    </source>
</evidence>
<feature type="region of interest" description="Disordered" evidence="6">
    <location>
        <begin position="291"/>
        <end position="434"/>
    </location>
</feature>
<keyword evidence="3" id="KW-0690">Ribosome biogenesis</keyword>
<dbReference type="RefSeq" id="XP_062623487.1">
    <property type="nucleotide sequence ID" value="XM_062767503.1"/>
</dbReference>
<dbReference type="EMBL" id="CP086714">
    <property type="protein sequence ID" value="WOO77455.1"/>
    <property type="molecule type" value="Genomic_DNA"/>
</dbReference>
<keyword evidence="8" id="KW-1185">Reference proteome</keyword>
<dbReference type="GO" id="GO:0030687">
    <property type="term" value="C:preribosome, large subunit precursor"/>
    <property type="evidence" value="ECO:0007669"/>
    <property type="project" value="TreeGrafter"/>
</dbReference>
<evidence type="ECO:0000256" key="3">
    <source>
        <dbReference type="ARBA" id="ARBA00022517"/>
    </source>
</evidence>
<dbReference type="GO" id="GO:0006364">
    <property type="term" value="P:rRNA processing"/>
    <property type="evidence" value="ECO:0007669"/>
    <property type="project" value="TreeGrafter"/>
</dbReference>
<evidence type="ECO:0000313" key="8">
    <source>
        <dbReference type="Proteomes" id="UP000827549"/>
    </source>
</evidence>
<gene>
    <name evidence="7" type="primary">EBP2</name>
    <name evidence="7" type="ORF">LOC62_01G001034</name>
</gene>
<comment type="subcellular location">
    <subcellularLocation>
        <location evidence="1">Nucleus</location>
        <location evidence="1">Nucleolus</location>
    </subcellularLocation>
</comment>
<name>A0AAF0Y0D1_9TREE</name>